<dbReference type="EMBL" id="CM042027">
    <property type="protein sequence ID" value="KAI3801682.1"/>
    <property type="molecule type" value="Genomic_DNA"/>
</dbReference>
<reference evidence="1 2" key="2">
    <citation type="journal article" date="2022" name="Mol. Ecol. Resour.">
        <title>The genomes of chicory, endive, great burdock and yacon provide insights into Asteraceae paleo-polyploidization history and plant inulin production.</title>
        <authorList>
            <person name="Fan W."/>
            <person name="Wang S."/>
            <person name="Wang H."/>
            <person name="Wang A."/>
            <person name="Jiang F."/>
            <person name="Liu H."/>
            <person name="Zhao H."/>
            <person name="Xu D."/>
            <person name="Zhang Y."/>
        </authorList>
    </citation>
    <scope>NUCLEOTIDE SEQUENCE [LARGE SCALE GENOMIC DNA]</scope>
    <source>
        <strain evidence="2">cv. Yunnan</strain>
        <tissue evidence="1">Leaves</tissue>
    </source>
</reference>
<organism evidence="1 2">
    <name type="scientific">Smallanthus sonchifolius</name>
    <dbReference type="NCBI Taxonomy" id="185202"/>
    <lineage>
        <taxon>Eukaryota</taxon>
        <taxon>Viridiplantae</taxon>
        <taxon>Streptophyta</taxon>
        <taxon>Embryophyta</taxon>
        <taxon>Tracheophyta</taxon>
        <taxon>Spermatophyta</taxon>
        <taxon>Magnoliopsida</taxon>
        <taxon>eudicotyledons</taxon>
        <taxon>Gunneridae</taxon>
        <taxon>Pentapetalae</taxon>
        <taxon>asterids</taxon>
        <taxon>campanulids</taxon>
        <taxon>Asterales</taxon>
        <taxon>Asteraceae</taxon>
        <taxon>Asteroideae</taxon>
        <taxon>Heliantheae alliance</taxon>
        <taxon>Millerieae</taxon>
        <taxon>Smallanthus</taxon>
    </lineage>
</organism>
<reference evidence="2" key="1">
    <citation type="journal article" date="2022" name="Mol. Ecol. Resour.">
        <title>The genomes of chicory, endive, great burdock and yacon provide insights into Asteraceae palaeo-polyploidization history and plant inulin production.</title>
        <authorList>
            <person name="Fan W."/>
            <person name="Wang S."/>
            <person name="Wang H."/>
            <person name="Wang A."/>
            <person name="Jiang F."/>
            <person name="Liu H."/>
            <person name="Zhao H."/>
            <person name="Xu D."/>
            <person name="Zhang Y."/>
        </authorList>
    </citation>
    <scope>NUCLEOTIDE SEQUENCE [LARGE SCALE GENOMIC DNA]</scope>
    <source>
        <strain evidence="2">cv. Yunnan</strain>
    </source>
</reference>
<evidence type="ECO:0000313" key="2">
    <source>
        <dbReference type="Proteomes" id="UP001056120"/>
    </source>
</evidence>
<keyword evidence="2" id="KW-1185">Reference proteome</keyword>
<protein>
    <submittedName>
        <fullName evidence="1">Uncharacterized protein</fullName>
    </submittedName>
</protein>
<comment type="caution">
    <text evidence="1">The sequence shown here is derived from an EMBL/GenBank/DDBJ whole genome shotgun (WGS) entry which is preliminary data.</text>
</comment>
<proteinExistence type="predicted"/>
<name>A0ACB9I0W3_9ASTR</name>
<evidence type="ECO:0000313" key="1">
    <source>
        <dbReference type="EMBL" id="KAI3801682.1"/>
    </source>
</evidence>
<gene>
    <name evidence="1" type="ORF">L1987_29794</name>
</gene>
<dbReference type="Proteomes" id="UP001056120">
    <property type="component" value="Linkage Group LG10"/>
</dbReference>
<accession>A0ACB9I0W3</accession>
<sequence length="89" mass="9938">MNSKREKEDIRVSDGLGSIIHEQKNHWLAGQGQTERGKSVKDVLFNRGGGNAIPRIEEEVKMQNVVEVPDDVMDFSSLYSKSLVGEPLI</sequence>